<feature type="non-terminal residue" evidence="2">
    <location>
        <position position="1"/>
    </location>
</feature>
<feature type="domain" description="Peptidase S11 D-alanyl-D-alanine carboxypeptidase A N-terminal" evidence="1">
    <location>
        <begin position="32"/>
        <end position="72"/>
    </location>
</feature>
<dbReference type="SUPFAM" id="SSF56601">
    <property type="entry name" value="beta-lactamase/transpeptidase-like"/>
    <property type="match status" value="1"/>
</dbReference>
<reference evidence="2" key="1">
    <citation type="journal article" date="2014" name="Front. Microbiol.">
        <title>High frequency of phylogenetically diverse reductive dehalogenase-homologous genes in deep subseafloor sedimentary metagenomes.</title>
        <authorList>
            <person name="Kawai M."/>
            <person name="Futagami T."/>
            <person name="Toyoda A."/>
            <person name="Takaki Y."/>
            <person name="Nishi S."/>
            <person name="Hori S."/>
            <person name="Arai W."/>
            <person name="Tsubouchi T."/>
            <person name="Morono Y."/>
            <person name="Uchiyama I."/>
            <person name="Ito T."/>
            <person name="Fujiyama A."/>
            <person name="Inagaki F."/>
            <person name="Takami H."/>
        </authorList>
    </citation>
    <scope>NUCLEOTIDE SEQUENCE</scope>
    <source>
        <strain evidence="2">Expedition CK06-06</strain>
    </source>
</reference>
<dbReference type="GO" id="GO:0006508">
    <property type="term" value="P:proteolysis"/>
    <property type="evidence" value="ECO:0007669"/>
    <property type="project" value="InterPro"/>
</dbReference>
<organism evidence="2">
    <name type="scientific">marine sediment metagenome</name>
    <dbReference type="NCBI Taxonomy" id="412755"/>
    <lineage>
        <taxon>unclassified sequences</taxon>
        <taxon>metagenomes</taxon>
        <taxon>ecological metagenomes</taxon>
    </lineage>
</organism>
<dbReference type="GO" id="GO:0009002">
    <property type="term" value="F:serine-type D-Ala-D-Ala carboxypeptidase activity"/>
    <property type="evidence" value="ECO:0007669"/>
    <property type="project" value="InterPro"/>
</dbReference>
<name>X0ZEI6_9ZZZZ</name>
<dbReference type="InterPro" id="IPR012338">
    <property type="entry name" value="Beta-lactam/transpept-like"/>
</dbReference>
<dbReference type="EMBL" id="BART01000797">
    <property type="protein sequence ID" value="GAG56602.1"/>
    <property type="molecule type" value="Genomic_DNA"/>
</dbReference>
<evidence type="ECO:0000259" key="1">
    <source>
        <dbReference type="Pfam" id="PF00768"/>
    </source>
</evidence>
<dbReference type="Pfam" id="PF00768">
    <property type="entry name" value="Peptidase_S11"/>
    <property type="match status" value="1"/>
</dbReference>
<accession>X0ZEI6</accession>
<protein>
    <recommendedName>
        <fullName evidence="1">Peptidase S11 D-alanyl-D-alanine carboxypeptidase A N-terminal domain-containing protein</fullName>
    </recommendedName>
</protein>
<dbReference type="InterPro" id="IPR001967">
    <property type="entry name" value="Peptidase_S11_N"/>
</dbReference>
<dbReference type="AlphaFoldDB" id="X0ZEI6"/>
<dbReference type="Gene3D" id="3.40.710.10">
    <property type="entry name" value="DD-peptidase/beta-lactamase superfamily"/>
    <property type="match status" value="2"/>
</dbReference>
<proteinExistence type="predicted"/>
<sequence>VSIAFPINYKIDTAIGQEKYPIFSETGYLVTSSKSAILIDAHSGRVLWEKNPHKKQSPASITKIMTAIIAIENGYTIKAGSCLVASAKKDDINLIGVVLDSEPGFFQPFPYLKISFYLL</sequence>
<evidence type="ECO:0000313" key="2">
    <source>
        <dbReference type="EMBL" id="GAG56602.1"/>
    </source>
</evidence>
<comment type="caution">
    <text evidence="2">The sequence shown here is derived from an EMBL/GenBank/DDBJ whole genome shotgun (WGS) entry which is preliminary data.</text>
</comment>
<gene>
    <name evidence="2" type="ORF">S01H4_03297</name>
</gene>